<keyword evidence="5" id="KW-0597">Phosphoprotein</keyword>
<evidence type="ECO:0000256" key="9">
    <source>
        <dbReference type="ARBA" id="ARBA00022777"/>
    </source>
</evidence>
<dbReference type="SMART" id="SM00387">
    <property type="entry name" value="HATPase_c"/>
    <property type="match status" value="1"/>
</dbReference>
<dbReference type="Gene3D" id="1.10.287.130">
    <property type="match status" value="1"/>
</dbReference>
<dbReference type="SMART" id="SM00304">
    <property type="entry name" value="HAMP"/>
    <property type="match status" value="1"/>
</dbReference>
<evidence type="ECO:0000256" key="8">
    <source>
        <dbReference type="ARBA" id="ARBA00022741"/>
    </source>
</evidence>
<keyword evidence="11 15" id="KW-1133">Transmembrane helix</keyword>
<keyword evidence="9" id="KW-0418">Kinase</keyword>
<evidence type="ECO:0000256" key="5">
    <source>
        <dbReference type="ARBA" id="ARBA00022553"/>
    </source>
</evidence>
<keyword evidence="8" id="KW-0547">Nucleotide-binding</keyword>
<dbReference type="InterPro" id="IPR003660">
    <property type="entry name" value="HAMP_dom"/>
</dbReference>
<dbReference type="SUPFAM" id="SSF158472">
    <property type="entry name" value="HAMP domain-like"/>
    <property type="match status" value="1"/>
</dbReference>
<dbReference type="InterPro" id="IPR005467">
    <property type="entry name" value="His_kinase_dom"/>
</dbReference>
<evidence type="ECO:0000256" key="1">
    <source>
        <dbReference type="ARBA" id="ARBA00000085"/>
    </source>
</evidence>
<dbReference type="Pfam" id="PF02518">
    <property type="entry name" value="HATPase_c"/>
    <property type="match status" value="1"/>
</dbReference>
<evidence type="ECO:0000313" key="18">
    <source>
        <dbReference type="EMBL" id="HIQ95489.1"/>
    </source>
</evidence>
<name>A0A9D0ZTG2_9FIRM</name>
<dbReference type="PROSITE" id="PS50885">
    <property type="entry name" value="HAMP"/>
    <property type="match status" value="1"/>
</dbReference>
<dbReference type="GO" id="GO:0000155">
    <property type="term" value="F:phosphorelay sensor kinase activity"/>
    <property type="evidence" value="ECO:0007669"/>
    <property type="project" value="InterPro"/>
</dbReference>
<evidence type="ECO:0000256" key="13">
    <source>
        <dbReference type="ARBA" id="ARBA00023136"/>
    </source>
</evidence>
<feature type="transmembrane region" description="Helical" evidence="15">
    <location>
        <begin position="160"/>
        <end position="184"/>
    </location>
</feature>
<evidence type="ECO:0000256" key="6">
    <source>
        <dbReference type="ARBA" id="ARBA00022679"/>
    </source>
</evidence>
<protein>
    <recommendedName>
        <fullName evidence="3">histidine kinase</fullName>
        <ecNumber evidence="3">2.7.13.3</ecNumber>
    </recommendedName>
</protein>
<dbReference type="CDD" id="cd00075">
    <property type="entry name" value="HATPase"/>
    <property type="match status" value="1"/>
</dbReference>
<evidence type="ECO:0000256" key="4">
    <source>
        <dbReference type="ARBA" id="ARBA00022475"/>
    </source>
</evidence>
<dbReference type="InterPro" id="IPR003594">
    <property type="entry name" value="HATPase_dom"/>
</dbReference>
<dbReference type="GO" id="GO:0005886">
    <property type="term" value="C:plasma membrane"/>
    <property type="evidence" value="ECO:0007669"/>
    <property type="project" value="UniProtKB-SubCell"/>
</dbReference>
<dbReference type="PANTHER" id="PTHR45528:SF1">
    <property type="entry name" value="SENSOR HISTIDINE KINASE CPXA"/>
    <property type="match status" value="1"/>
</dbReference>
<keyword evidence="4" id="KW-1003">Cell membrane</keyword>
<comment type="caution">
    <text evidence="18">The sequence shown here is derived from an EMBL/GenBank/DDBJ whole genome shotgun (WGS) entry which is preliminary data.</text>
</comment>
<evidence type="ECO:0000256" key="3">
    <source>
        <dbReference type="ARBA" id="ARBA00012438"/>
    </source>
</evidence>
<reference evidence="18" key="1">
    <citation type="submission" date="2020-10" db="EMBL/GenBank/DDBJ databases">
        <authorList>
            <person name="Gilroy R."/>
        </authorList>
    </citation>
    <scope>NUCLEOTIDE SEQUENCE</scope>
    <source>
        <strain evidence="18">ChiSjej3B21-11622</strain>
    </source>
</reference>
<dbReference type="AlphaFoldDB" id="A0A9D0ZTG2"/>
<evidence type="ECO:0000256" key="14">
    <source>
        <dbReference type="SAM" id="Coils"/>
    </source>
</evidence>
<keyword evidence="14" id="KW-0175">Coiled coil</keyword>
<dbReference type="PROSITE" id="PS50109">
    <property type="entry name" value="HIS_KIN"/>
    <property type="match status" value="1"/>
</dbReference>
<dbReference type="InterPro" id="IPR036097">
    <property type="entry name" value="HisK_dim/P_sf"/>
</dbReference>
<evidence type="ECO:0000256" key="10">
    <source>
        <dbReference type="ARBA" id="ARBA00022840"/>
    </source>
</evidence>
<dbReference type="SUPFAM" id="SSF47384">
    <property type="entry name" value="Homodimeric domain of signal transducing histidine kinase"/>
    <property type="match status" value="1"/>
</dbReference>
<dbReference type="EMBL" id="DVFT01000039">
    <property type="protein sequence ID" value="HIQ95489.1"/>
    <property type="molecule type" value="Genomic_DNA"/>
</dbReference>
<evidence type="ECO:0000313" key="19">
    <source>
        <dbReference type="Proteomes" id="UP000886886"/>
    </source>
</evidence>
<dbReference type="PANTHER" id="PTHR45528">
    <property type="entry name" value="SENSOR HISTIDINE KINASE CPXA"/>
    <property type="match status" value="1"/>
</dbReference>
<dbReference type="CDD" id="cd00082">
    <property type="entry name" value="HisKA"/>
    <property type="match status" value="1"/>
</dbReference>
<evidence type="ECO:0000256" key="2">
    <source>
        <dbReference type="ARBA" id="ARBA00004651"/>
    </source>
</evidence>
<dbReference type="SUPFAM" id="SSF55874">
    <property type="entry name" value="ATPase domain of HSP90 chaperone/DNA topoisomerase II/histidine kinase"/>
    <property type="match status" value="1"/>
</dbReference>
<evidence type="ECO:0000259" key="17">
    <source>
        <dbReference type="PROSITE" id="PS50885"/>
    </source>
</evidence>
<feature type="domain" description="HAMP" evidence="17">
    <location>
        <begin position="181"/>
        <end position="234"/>
    </location>
</feature>
<dbReference type="SMART" id="SM00388">
    <property type="entry name" value="HisKA"/>
    <property type="match status" value="1"/>
</dbReference>
<dbReference type="InterPro" id="IPR036890">
    <property type="entry name" value="HATPase_C_sf"/>
</dbReference>
<accession>A0A9D0ZTG2</accession>
<keyword evidence="12" id="KW-0902">Two-component regulatory system</keyword>
<dbReference type="InterPro" id="IPR050398">
    <property type="entry name" value="HssS/ArlS-like"/>
</dbReference>
<evidence type="ECO:0000256" key="11">
    <source>
        <dbReference type="ARBA" id="ARBA00022989"/>
    </source>
</evidence>
<comment type="subcellular location">
    <subcellularLocation>
        <location evidence="2">Cell membrane</location>
        <topology evidence="2">Multi-pass membrane protein</topology>
    </subcellularLocation>
</comment>
<dbReference type="InterPro" id="IPR003661">
    <property type="entry name" value="HisK_dim/P_dom"/>
</dbReference>
<dbReference type="CDD" id="cd06225">
    <property type="entry name" value="HAMP"/>
    <property type="match status" value="1"/>
</dbReference>
<keyword evidence="7 15" id="KW-0812">Transmembrane</keyword>
<proteinExistence type="predicted"/>
<keyword evidence="6" id="KW-0808">Transferase</keyword>
<gene>
    <name evidence="18" type="ORF">IAB26_02905</name>
</gene>
<dbReference type="Gene3D" id="6.10.340.10">
    <property type="match status" value="1"/>
</dbReference>
<feature type="domain" description="Histidine kinase" evidence="16">
    <location>
        <begin position="263"/>
        <end position="478"/>
    </location>
</feature>
<dbReference type="PRINTS" id="PR00344">
    <property type="entry name" value="BCTRLSENSOR"/>
</dbReference>
<reference evidence="18" key="2">
    <citation type="journal article" date="2021" name="PeerJ">
        <title>Extensive microbial diversity within the chicken gut microbiome revealed by metagenomics and culture.</title>
        <authorList>
            <person name="Gilroy R."/>
            <person name="Ravi A."/>
            <person name="Getino M."/>
            <person name="Pursley I."/>
            <person name="Horton D.L."/>
            <person name="Alikhan N.F."/>
            <person name="Baker D."/>
            <person name="Gharbi K."/>
            <person name="Hall N."/>
            <person name="Watson M."/>
            <person name="Adriaenssens E.M."/>
            <person name="Foster-Nyarko E."/>
            <person name="Jarju S."/>
            <person name="Secka A."/>
            <person name="Antonio M."/>
            <person name="Oren A."/>
            <person name="Chaudhuri R.R."/>
            <person name="La Ragione R."/>
            <person name="Hildebrand F."/>
            <person name="Pallen M.J."/>
        </authorList>
    </citation>
    <scope>NUCLEOTIDE SEQUENCE</scope>
    <source>
        <strain evidence="18">ChiSjej3B21-11622</strain>
    </source>
</reference>
<dbReference type="Pfam" id="PF00512">
    <property type="entry name" value="HisKA"/>
    <property type="match status" value="1"/>
</dbReference>
<dbReference type="Pfam" id="PF00672">
    <property type="entry name" value="HAMP"/>
    <property type="match status" value="1"/>
</dbReference>
<dbReference type="GO" id="GO:0005524">
    <property type="term" value="F:ATP binding"/>
    <property type="evidence" value="ECO:0007669"/>
    <property type="project" value="UniProtKB-KW"/>
</dbReference>
<keyword evidence="10" id="KW-0067">ATP-binding</keyword>
<comment type="catalytic activity">
    <reaction evidence="1">
        <text>ATP + protein L-histidine = ADP + protein N-phospho-L-histidine.</text>
        <dbReference type="EC" id="2.7.13.3"/>
    </reaction>
</comment>
<feature type="transmembrane region" description="Helical" evidence="15">
    <location>
        <begin position="12"/>
        <end position="30"/>
    </location>
</feature>
<dbReference type="Proteomes" id="UP000886886">
    <property type="component" value="Unassembled WGS sequence"/>
</dbReference>
<dbReference type="Gene3D" id="3.30.565.10">
    <property type="entry name" value="Histidine kinase-like ATPase, C-terminal domain"/>
    <property type="match status" value="1"/>
</dbReference>
<sequence>MHKLRTQILLSFNFFMLVIILLAMLFYFFFATDYYVAQKISVINSAFTTLHQMDLSLVAEEKEDPFTLFDEESFYIIICDHYFQPLYTNISRNVTDIISSQIQTKQEQYSRSARASLEEDTPGRPVSLRGVISQGGEEFYVYIYENTRNMQKSIQYANRFLIQILVIILVFGSAFAYLLSRWLVRPISDIQRVTEKIAQNDFSSRVTEKMPRNEMGQLAGNINHMADKIQRDINDLNNYNYLLLKQNRDMAEFEDLRKKLVSSITHELKTPLAIISSQVELLQYEYDESKKDYYFSSIMEEIDKMSSLISSILKNSVLENRIQNAERELTNLSELLNNQLPKYETWLSTKKIRLFSEIQKGCLSYVDPLQIEQAVNNYVMNACRHTHAGGMVTITLKSEPEWLYLSVYNEGEPIPDAEAEHIWTSFYQLKNRVRNDAFTEIGLGLYIVRDITLHHGGTCGVTNKEGGVEFYIRLPKNA</sequence>
<feature type="coiled-coil region" evidence="14">
    <location>
        <begin position="308"/>
        <end position="335"/>
    </location>
</feature>
<keyword evidence="13 15" id="KW-0472">Membrane</keyword>
<organism evidence="18 19">
    <name type="scientific">Candidatus Limivivens merdigallinarum</name>
    <dbReference type="NCBI Taxonomy" id="2840859"/>
    <lineage>
        <taxon>Bacteria</taxon>
        <taxon>Bacillati</taxon>
        <taxon>Bacillota</taxon>
        <taxon>Clostridia</taxon>
        <taxon>Lachnospirales</taxon>
        <taxon>Lachnospiraceae</taxon>
        <taxon>Lachnospiraceae incertae sedis</taxon>
        <taxon>Candidatus Limivivens</taxon>
    </lineage>
</organism>
<evidence type="ECO:0000256" key="7">
    <source>
        <dbReference type="ARBA" id="ARBA00022692"/>
    </source>
</evidence>
<evidence type="ECO:0000259" key="16">
    <source>
        <dbReference type="PROSITE" id="PS50109"/>
    </source>
</evidence>
<evidence type="ECO:0000256" key="15">
    <source>
        <dbReference type="SAM" id="Phobius"/>
    </source>
</evidence>
<dbReference type="EC" id="2.7.13.3" evidence="3"/>
<evidence type="ECO:0000256" key="12">
    <source>
        <dbReference type="ARBA" id="ARBA00023012"/>
    </source>
</evidence>
<dbReference type="InterPro" id="IPR004358">
    <property type="entry name" value="Sig_transdc_His_kin-like_C"/>
</dbReference>